<evidence type="ECO:0000313" key="2">
    <source>
        <dbReference type="EMBL" id="MFC0313883.1"/>
    </source>
</evidence>
<feature type="region of interest" description="Disordered" evidence="1">
    <location>
        <begin position="90"/>
        <end position="114"/>
    </location>
</feature>
<comment type="caution">
    <text evidence="2">The sequence shown here is derived from an EMBL/GenBank/DDBJ whole genome shotgun (WGS) entry which is preliminary data.</text>
</comment>
<evidence type="ECO:0000313" key="3">
    <source>
        <dbReference type="Proteomes" id="UP001589783"/>
    </source>
</evidence>
<accession>A0ABV6H4T3</accession>
<feature type="region of interest" description="Disordered" evidence="1">
    <location>
        <begin position="1"/>
        <end position="27"/>
    </location>
</feature>
<sequence length="114" mass="11921">MESGTGGAGQAGGTAEHRTMVSNRAPVTATYVQNLKEPTGSWNPPLPNPTAATHKVSYRMVLGPPGNNGQTASGMPEWIGNREWRHITVTGCGEPSHGGSLDWGSLDFGPLGRP</sequence>
<dbReference type="EMBL" id="JBHLWV010000011">
    <property type="protein sequence ID" value="MFC0313883.1"/>
    <property type="molecule type" value="Genomic_DNA"/>
</dbReference>
<dbReference type="RefSeq" id="WP_382360876.1">
    <property type="nucleotide sequence ID" value="NZ_JBHLWV010000011.1"/>
</dbReference>
<feature type="compositionally biased region" description="Gly residues" evidence="1">
    <location>
        <begin position="1"/>
        <end position="12"/>
    </location>
</feature>
<dbReference type="Proteomes" id="UP001589783">
    <property type="component" value="Unassembled WGS sequence"/>
</dbReference>
<organism evidence="2 3">
    <name type="scientific">Gordonia phosphorivorans</name>
    <dbReference type="NCBI Taxonomy" id="1056982"/>
    <lineage>
        <taxon>Bacteria</taxon>
        <taxon>Bacillati</taxon>
        <taxon>Actinomycetota</taxon>
        <taxon>Actinomycetes</taxon>
        <taxon>Mycobacteriales</taxon>
        <taxon>Gordoniaceae</taxon>
        <taxon>Gordonia</taxon>
    </lineage>
</organism>
<name>A0ABV6H4T3_9ACTN</name>
<gene>
    <name evidence="2" type="ORF">ACFFJD_03315</name>
</gene>
<proteinExistence type="predicted"/>
<protein>
    <submittedName>
        <fullName evidence="2">Uncharacterized protein</fullName>
    </submittedName>
</protein>
<keyword evidence="3" id="KW-1185">Reference proteome</keyword>
<reference evidence="2 3" key="1">
    <citation type="submission" date="2024-09" db="EMBL/GenBank/DDBJ databases">
        <authorList>
            <person name="Sun Q."/>
            <person name="Mori K."/>
        </authorList>
    </citation>
    <scope>NUCLEOTIDE SEQUENCE [LARGE SCALE GENOMIC DNA]</scope>
    <source>
        <strain evidence="2 3">CCM 7957</strain>
    </source>
</reference>
<evidence type="ECO:0000256" key="1">
    <source>
        <dbReference type="SAM" id="MobiDB-lite"/>
    </source>
</evidence>